<comment type="subcellular location">
    <subcellularLocation>
        <location evidence="2">Cell membrane</location>
        <topology evidence="2">Multi-pass membrane protein</topology>
    </subcellularLocation>
</comment>
<evidence type="ECO:0000256" key="9">
    <source>
        <dbReference type="SAM" id="Phobius"/>
    </source>
</evidence>
<reference evidence="11 12" key="1">
    <citation type="submission" date="2018-04" db="EMBL/GenBank/DDBJ databases">
        <title>Denitrifier Microvirgula.</title>
        <authorList>
            <person name="Anderson E."/>
            <person name="Jang J."/>
            <person name="Ishii S."/>
        </authorList>
    </citation>
    <scope>NUCLEOTIDE SEQUENCE [LARGE SCALE GENOMIC DNA]</scope>
    <source>
        <strain evidence="11 12">BE2.4</strain>
    </source>
</reference>
<dbReference type="Gene3D" id="3.30.565.10">
    <property type="entry name" value="Histidine kinase-like ATPase, C-terminal domain"/>
    <property type="match status" value="1"/>
</dbReference>
<dbReference type="GO" id="GO:0000155">
    <property type="term" value="F:phosphorelay sensor kinase activity"/>
    <property type="evidence" value="ECO:0007669"/>
    <property type="project" value="InterPro"/>
</dbReference>
<gene>
    <name evidence="11" type="ORF">DAI18_02525</name>
</gene>
<keyword evidence="9" id="KW-1133">Transmembrane helix</keyword>
<evidence type="ECO:0000256" key="4">
    <source>
        <dbReference type="ARBA" id="ARBA00022475"/>
    </source>
</evidence>
<comment type="catalytic activity">
    <reaction evidence="1">
        <text>ATP + protein L-histidine = ADP + protein N-phospho-L-histidine.</text>
        <dbReference type="EC" id="2.7.13.3"/>
    </reaction>
</comment>
<dbReference type="EMBL" id="CP028519">
    <property type="protein sequence ID" value="AVY93046.1"/>
    <property type="molecule type" value="Genomic_DNA"/>
</dbReference>
<dbReference type="Pfam" id="PF02518">
    <property type="entry name" value="HATPase_c"/>
    <property type="match status" value="1"/>
</dbReference>
<dbReference type="InterPro" id="IPR036890">
    <property type="entry name" value="HATPase_C_sf"/>
</dbReference>
<feature type="transmembrane region" description="Helical" evidence="9">
    <location>
        <begin position="139"/>
        <end position="164"/>
    </location>
</feature>
<dbReference type="InterPro" id="IPR036097">
    <property type="entry name" value="HisK_dim/P_sf"/>
</dbReference>
<evidence type="ECO:0000313" key="12">
    <source>
        <dbReference type="Proteomes" id="UP000244173"/>
    </source>
</evidence>
<dbReference type="InterPro" id="IPR050980">
    <property type="entry name" value="2C_sensor_his_kinase"/>
</dbReference>
<evidence type="ECO:0000256" key="6">
    <source>
        <dbReference type="ARBA" id="ARBA00022741"/>
    </source>
</evidence>
<dbReference type="SUPFAM" id="SSF55874">
    <property type="entry name" value="ATPase domain of HSP90 chaperone/DNA topoisomerase II/histidine kinase"/>
    <property type="match status" value="1"/>
</dbReference>
<dbReference type="EC" id="2.7.13.3" evidence="3"/>
<feature type="transmembrane region" description="Helical" evidence="9">
    <location>
        <begin position="12"/>
        <end position="30"/>
    </location>
</feature>
<keyword evidence="9" id="KW-0472">Membrane</keyword>
<dbReference type="GO" id="GO:0005524">
    <property type="term" value="F:ATP binding"/>
    <property type="evidence" value="ECO:0007669"/>
    <property type="project" value="UniProtKB-KW"/>
</dbReference>
<dbReference type="STRING" id="1122240.GCA_000620105_03005"/>
<evidence type="ECO:0000313" key="11">
    <source>
        <dbReference type="EMBL" id="AVY93046.1"/>
    </source>
</evidence>
<dbReference type="SMART" id="SM00387">
    <property type="entry name" value="HATPase_c"/>
    <property type="match status" value="1"/>
</dbReference>
<dbReference type="InterPro" id="IPR005467">
    <property type="entry name" value="His_kinase_dom"/>
</dbReference>
<name>A0A2S0P6R7_9NEIS</name>
<feature type="transmembrane region" description="Helical" evidence="9">
    <location>
        <begin position="110"/>
        <end position="127"/>
    </location>
</feature>
<feature type="transmembrane region" description="Helical" evidence="9">
    <location>
        <begin position="36"/>
        <end position="55"/>
    </location>
</feature>
<evidence type="ECO:0000256" key="8">
    <source>
        <dbReference type="ARBA" id="ARBA00022840"/>
    </source>
</evidence>
<keyword evidence="9" id="KW-0812">Transmembrane</keyword>
<dbReference type="Proteomes" id="UP000244173">
    <property type="component" value="Chromosome"/>
</dbReference>
<protein>
    <recommendedName>
        <fullName evidence="3">histidine kinase</fullName>
        <ecNumber evidence="3">2.7.13.3</ecNumber>
    </recommendedName>
</protein>
<keyword evidence="8" id="KW-0067">ATP-binding</keyword>
<keyword evidence="5" id="KW-0808">Transferase</keyword>
<dbReference type="Gene3D" id="1.10.287.130">
    <property type="match status" value="1"/>
</dbReference>
<dbReference type="AlphaFoldDB" id="A0A2S0P6R7"/>
<dbReference type="RefSeq" id="WP_107888676.1">
    <property type="nucleotide sequence ID" value="NZ_CP028519.1"/>
</dbReference>
<dbReference type="KEGG" id="maer:DAI18_02525"/>
<sequence length="407" mass="43786">MDLPSSIRIVRLRWAILSLCLLAGGALYLGAVELPWPALALVACSLASANLVWSLAGPARWAALDIQLGVDFLCLTALLYLTGGPANPLVSMYLLLIALAAQAMPATRTWLLAAASMLAYALLFRWHQPIMVAGEHSDMLISLHLAGMWLTFCVCGIVLAGPLARLSRTVRERELELGRIRETQLRDEKLVALGMIAAGAAHELGTPLNTLTLLADDLAERYAGDPELDDDVRLMRNQLGACRRALGRLKQQGGELASPAEPVSQQLGHLVANWRNLRPQIELDYQPALATAPTRWFDPSFGPALLNLLNNAADASPDGRITVQADWQAPILVIRIRHAGSLPPQLELTHPAMPVASSKQHGMGLGMFLAHATLDKLGGTLRMDSDADGVCTTLTLPLPTSHVVSPP</sequence>
<dbReference type="GO" id="GO:0005886">
    <property type="term" value="C:plasma membrane"/>
    <property type="evidence" value="ECO:0007669"/>
    <property type="project" value="UniProtKB-SubCell"/>
</dbReference>
<keyword evidence="4" id="KW-1003">Cell membrane</keyword>
<feature type="transmembrane region" description="Helical" evidence="9">
    <location>
        <begin position="86"/>
        <end position="103"/>
    </location>
</feature>
<keyword evidence="12" id="KW-1185">Reference proteome</keyword>
<evidence type="ECO:0000256" key="1">
    <source>
        <dbReference type="ARBA" id="ARBA00000085"/>
    </source>
</evidence>
<keyword evidence="7 11" id="KW-0418">Kinase</keyword>
<dbReference type="PANTHER" id="PTHR44936">
    <property type="entry name" value="SENSOR PROTEIN CREC"/>
    <property type="match status" value="1"/>
</dbReference>
<dbReference type="PROSITE" id="PS50109">
    <property type="entry name" value="HIS_KIN"/>
    <property type="match status" value="1"/>
</dbReference>
<evidence type="ECO:0000259" key="10">
    <source>
        <dbReference type="PROSITE" id="PS50109"/>
    </source>
</evidence>
<dbReference type="PANTHER" id="PTHR44936:SF10">
    <property type="entry name" value="SENSOR PROTEIN RSTB"/>
    <property type="match status" value="1"/>
</dbReference>
<feature type="domain" description="Histidine kinase" evidence="10">
    <location>
        <begin position="199"/>
        <end position="400"/>
    </location>
</feature>
<proteinExistence type="predicted"/>
<dbReference type="InterPro" id="IPR003594">
    <property type="entry name" value="HATPase_dom"/>
</dbReference>
<accession>A0A2S0P6R7</accession>
<evidence type="ECO:0000256" key="3">
    <source>
        <dbReference type="ARBA" id="ARBA00012438"/>
    </source>
</evidence>
<keyword evidence="6" id="KW-0547">Nucleotide-binding</keyword>
<dbReference type="CDD" id="cd00082">
    <property type="entry name" value="HisKA"/>
    <property type="match status" value="1"/>
</dbReference>
<evidence type="ECO:0000256" key="7">
    <source>
        <dbReference type="ARBA" id="ARBA00022777"/>
    </source>
</evidence>
<evidence type="ECO:0000256" key="2">
    <source>
        <dbReference type="ARBA" id="ARBA00004651"/>
    </source>
</evidence>
<dbReference type="OrthoDB" id="9785252at2"/>
<dbReference type="InterPro" id="IPR003661">
    <property type="entry name" value="HisK_dim/P_dom"/>
</dbReference>
<organism evidence="11 12">
    <name type="scientific">Microvirgula aerodenitrificans</name>
    <dbReference type="NCBI Taxonomy" id="57480"/>
    <lineage>
        <taxon>Bacteria</taxon>
        <taxon>Pseudomonadati</taxon>
        <taxon>Pseudomonadota</taxon>
        <taxon>Betaproteobacteria</taxon>
        <taxon>Neisseriales</taxon>
        <taxon>Aquaspirillaceae</taxon>
        <taxon>Microvirgula</taxon>
    </lineage>
</organism>
<dbReference type="SUPFAM" id="SSF47384">
    <property type="entry name" value="Homodimeric domain of signal transducing histidine kinase"/>
    <property type="match status" value="1"/>
</dbReference>
<evidence type="ECO:0000256" key="5">
    <source>
        <dbReference type="ARBA" id="ARBA00022679"/>
    </source>
</evidence>